<keyword evidence="4" id="KW-1185">Reference proteome</keyword>
<feature type="compositionally biased region" description="Basic and acidic residues" evidence="1">
    <location>
        <begin position="453"/>
        <end position="464"/>
    </location>
</feature>
<protein>
    <recommendedName>
        <fullName evidence="2">DUF4100 domain-containing protein</fullName>
    </recommendedName>
</protein>
<feature type="compositionally biased region" description="Basic and acidic residues" evidence="1">
    <location>
        <begin position="410"/>
        <end position="435"/>
    </location>
</feature>
<dbReference type="OrthoDB" id="2734749at2759"/>
<feature type="region of interest" description="Disordered" evidence="1">
    <location>
        <begin position="386"/>
        <end position="496"/>
    </location>
</feature>
<evidence type="ECO:0000259" key="2">
    <source>
        <dbReference type="Pfam" id="PF13352"/>
    </source>
</evidence>
<dbReference type="Proteomes" id="UP000193067">
    <property type="component" value="Unassembled WGS sequence"/>
</dbReference>
<dbReference type="STRING" id="1353009.A0A1Y2IY20"/>
<gene>
    <name evidence="3" type="ORF">PYCCODRAFT_1363312</name>
</gene>
<dbReference type="Pfam" id="PF13650">
    <property type="entry name" value="Asp_protease_2"/>
    <property type="match status" value="1"/>
</dbReference>
<dbReference type="Gene3D" id="2.40.70.10">
    <property type="entry name" value="Acid Proteases"/>
    <property type="match status" value="1"/>
</dbReference>
<accession>A0A1Y2IY20</accession>
<dbReference type="CDD" id="cd00303">
    <property type="entry name" value="retropepsin_like"/>
    <property type="match status" value="1"/>
</dbReference>
<evidence type="ECO:0000256" key="1">
    <source>
        <dbReference type="SAM" id="MobiDB-lite"/>
    </source>
</evidence>
<dbReference type="EMBL" id="KZ084095">
    <property type="protein sequence ID" value="OSD04852.1"/>
    <property type="molecule type" value="Genomic_DNA"/>
</dbReference>
<organism evidence="3 4">
    <name type="scientific">Trametes coccinea (strain BRFM310)</name>
    <name type="common">Pycnoporus coccineus</name>
    <dbReference type="NCBI Taxonomy" id="1353009"/>
    <lineage>
        <taxon>Eukaryota</taxon>
        <taxon>Fungi</taxon>
        <taxon>Dikarya</taxon>
        <taxon>Basidiomycota</taxon>
        <taxon>Agaricomycotina</taxon>
        <taxon>Agaricomycetes</taxon>
        <taxon>Polyporales</taxon>
        <taxon>Polyporaceae</taxon>
        <taxon>Trametes</taxon>
    </lineage>
</organism>
<proteinExistence type="predicted"/>
<evidence type="ECO:0000313" key="4">
    <source>
        <dbReference type="Proteomes" id="UP000193067"/>
    </source>
</evidence>
<name>A0A1Y2IY20_TRAC3</name>
<dbReference type="AlphaFoldDB" id="A0A1Y2IY20"/>
<dbReference type="InterPro" id="IPR021109">
    <property type="entry name" value="Peptidase_aspartic_dom_sf"/>
</dbReference>
<feature type="domain" description="DUF4100" evidence="2">
    <location>
        <begin position="297"/>
        <end position="542"/>
    </location>
</feature>
<sequence>APYFDPNNPRTLRRFFQDLEALFERSGVESDAQKKQWVLRYFSIDVADLCENLPECADETKTYDDFKRAIIALYPGADDSRKYSLTDVENLVARRASAPIATAAELSSYYRDFYAMTSYLISQNRLSTSEQSRLFVRGIAQPLWGQVSQRLQLKLPDHYPKDPYKLDDVYNTTKFVLHGTVTATPPTVHATASASNSGGTTVKIEDFASLLRMLTQAASEGTANATANMANRFANAAQGAPGGAPRYQGGFTQGDQRNTGVQGNFCHYCGNPGCQLRNCPFVEEDIRAGRCVRNQDGRVVLPNGNFVPRQIPGFDGITMRNRVYEWHRRNPNSLAPPTTNQMVLSITTEEPRCATASSFTLSTEDRIEQLERELFALQQARRTCFDGVHVPPRRPQHSRTSPLPELPARSVEDTTIRVSREQPSEPRREAPREIPRPPTPGASAPAQPQKPSEPAEHPFAKARDATYAPPRQRNFGQPMPRPKSGDREPAYRTRAPIQQEEVIQGIFQRTMVSPYLTVSLEEILSISPDMCARFREKITPRRVPPEARTVAFAEVEEVADQFLSQVACDSNPMVPGGVVVPNPYEVYLHDIAPSRDVAQLTVAKESHALRSIVGLVDNKEYVEAIVDPGCQVIAMSENVCHALALAYDPSIRLNMQSANGEVDKSLGLVRNVPFAVADIMLYLQIHVIRNAAYDMLLGRPFDVLTKSVVKNYENEEQTITICCPNTGQLATVPTIARGHARFRGRTAA</sequence>
<dbReference type="InterPro" id="IPR025165">
    <property type="entry name" value="DUF4100"/>
</dbReference>
<evidence type="ECO:0000313" key="3">
    <source>
        <dbReference type="EMBL" id="OSD04852.1"/>
    </source>
</evidence>
<feature type="non-terminal residue" evidence="3">
    <location>
        <position position="1"/>
    </location>
</feature>
<dbReference type="Pfam" id="PF13352">
    <property type="entry name" value="DUF4100"/>
    <property type="match status" value="1"/>
</dbReference>
<reference evidence="3 4" key="1">
    <citation type="journal article" date="2015" name="Biotechnol. Biofuels">
        <title>Enhanced degradation of softwood versus hardwood by the white-rot fungus Pycnoporus coccineus.</title>
        <authorList>
            <person name="Couturier M."/>
            <person name="Navarro D."/>
            <person name="Chevret D."/>
            <person name="Henrissat B."/>
            <person name="Piumi F."/>
            <person name="Ruiz-Duenas F.J."/>
            <person name="Martinez A.T."/>
            <person name="Grigoriev I.V."/>
            <person name="Riley R."/>
            <person name="Lipzen A."/>
            <person name="Berrin J.G."/>
            <person name="Master E.R."/>
            <person name="Rosso M.N."/>
        </authorList>
    </citation>
    <scope>NUCLEOTIDE SEQUENCE [LARGE SCALE GENOMIC DNA]</scope>
    <source>
        <strain evidence="3 4">BRFM310</strain>
    </source>
</reference>